<proteinExistence type="predicted"/>
<dbReference type="Proteomes" id="UP000321258">
    <property type="component" value="Unassembled WGS sequence"/>
</dbReference>
<evidence type="ECO:0000313" key="2">
    <source>
        <dbReference type="EMBL" id="GEP00026.1"/>
    </source>
</evidence>
<reference evidence="2 3" key="1">
    <citation type="submission" date="2019-07" db="EMBL/GenBank/DDBJ databases">
        <title>Whole genome shotgun sequence of Methylobacterium haplocladii NBRC 107714.</title>
        <authorList>
            <person name="Hosoyama A."/>
            <person name="Uohara A."/>
            <person name="Ohji S."/>
            <person name="Ichikawa N."/>
        </authorList>
    </citation>
    <scope>NUCLEOTIDE SEQUENCE [LARGE SCALE GENOMIC DNA]</scope>
    <source>
        <strain evidence="2 3">NBRC 107714</strain>
    </source>
</reference>
<dbReference type="InterPro" id="IPR041657">
    <property type="entry name" value="HTH_17"/>
</dbReference>
<comment type="caution">
    <text evidence="2">The sequence shown here is derived from an EMBL/GenBank/DDBJ whole genome shotgun (WGS) entry which is preliminary data.</text>
</comment>
<dbReference type="Pfam" id="PF12728">
    <property type="entry name" value="HTH_17"/>
    <property type="match status" value="1"/>
</dbReference>
<dbReference type="AlphaFoldDB" id="A0A512IQS1"/>
<evidence type="ECO:0000259" key="1">
    <source>
        <dbReference type="Pfam" id="PF12728"/>
    </source>
</evidence>
<sequence length="65" mass="6933">MSGSSECRTITVEEAGRRLGVSRNTAYEAAGRGEIPAIRIGRRLLVPLVAFERMLAAATSKQEGA</sequence>
<dbReference type="RefSeq" id="WP_147078909.1">
    <property type="nucleotide sequence ID" value="NZ_BJZT01000025.1"/>
</dbReference>
<dbReference type="InterPro" id="IPR010093">
    <property type="entry name" value="SinI_DNA-bd"/>
</dbReference>
<protein>
    <recommendedName>
        <fullName evidence="1">Helix-turn-helix domain-containing protein</fullName>
    </recommendedName>
</protein>
<name>A0A512IQS1_9HYPH</name>
<dbReference type="OrthoDB" id="4954032at2"/>
<dbReference type="EMBL" id="BJZT01000025">
    <property type="protein sequence ID" value="GEP00026.1"/>
    <property type="molecule type" value="Genomic_DNA"/>
</dbReference>
<organism evidence="2 3">
    <name type="scientific">Methylobacterium haplocladii</name>
    <dbReference type="NCBI Taxonomy" id="1176176"/>
    <lineage>
        <taxon>Bacteria</taxon>
        <taxon>Pseudomonadati</taxon>
        <taxon>Pseudomonadota</taxon>
        <taxon>Alphaproteobacteria</taxon>
        <taxon>Hyphomicrobiales</taxon>
        <taxon>Methylobacteriaceae</taxon>
        <taxon>Methylobacterium</taxon>
    </lineage>
</organism>
<accession>A0A512IQS1</accession>
<gene>
    <name evidence="2" type="ORF">MHA02_24130</name>
</gene>
<evidence type="ECO:0000313" key="3">
    <source>
        <dbReference type="Proteomes" id="UP000321258"/>
    </source>
</evidence>
<dbReference type="NCBIfam" id="TIGR01764">
    <property type="entry name" value="excise"/>
    <property type="match status" value="1"/>
</dbReference>
<keyword evidence="3" id="KW-1185">Reference proteome</keyword>
<dbReference type="GO" id="GO:0003677">
    <property type="term" value="F:DNA binding"/>
    <property type="evidence" value="ECO:0007669"/>
    <property type="project" value="InterPro"/>
</dbReference>
<feature type="domain" description="Helix-turn-helix" evidence="1">
    <location>
        <begin position="11"/>
        <end position="57"/>
    </location>
</feature>